<evidence type="ECO:0000313" key="2">
    <source>
        <dbReference type="EMBL" id="KAG5653308.1"/>
    </source>
</evidence>
<reference evidence="2" key="1">
    <citation type="submission" date="2021-02" db="EMBL/GenBank/DDBJ databases">
        <authorList>
            <person name="Nieuwenhuis M."/>
            <person name="Van De Peppel L.J.J."/>
        </authorList>
    </citation>
    <scope>NUCLEOTIDE SEQUENCE</scope>
    <source>
        <strain evidence="2">D49</strain>
    </source>
</reference>
<evidence type="ECO:0000313" key="3">
    <source>
        <dbReference type="Proteomes" id="UP000717328"/>
    </source>
</evidence>
<evidence type="ECO:0000259" key="1">
    <source>
        <dbReference type="PROSITE" id="PS50280"/>
    </source>
</evidence>
<dbReference type="Gene3D" id="2.170.270.10">
    <property type="entry name" value="SET domain"/>
    <property type="match status" value="1"/>
</dbReference>
<reference evidence="2" key="2">
    <citation type="submission" date="2021-10" db="EMBL/GenBank/DDBJ databases">
        <title>Phylogenomics reveals ancestral predisposition of the termite-cultivated fungus Termitomyces towards a domesticated lifestyle.</title>
        <authorList>
            <person name="Auxier B."/>
            <person name="Grum-Grzhimaylo A."/>
            <person name="Cardenas M.E."/>
            <person name="Lodge J.D."/>
            <person name="Laessoe T."/>
            <person name="Pedersen O."/>
            <person name="Smith M.E."/>
            <person name="Kuyper T.W."/>
            <person name="Franco-Molano E.A."/>
            <person name="Baroni T.J."/>
            <person name="Aanen D.K."/>
        </authorList>
    </citation>
    <scope>NUCLEOTIDE SEQUENCE</scope>
    <source>
        <strain evidence="2">D49</strain>
    </source>
</reference>
<name>A0A9P7KK47_9AGAR</name>
<dbReference type="GO" id="GO:0005634">
    <property type="term" value="C:nucleus"/>
    <property type="evidence" value="ECO:0007669"/>
    <property type="project" value="TreeGrafter"/>
</dbReference>
<dbReference type="Proteomes" id="UP000717328">
    <property type="component" value="Unassembled WGS sequence"/>
</dbReference>
<accession>A0A9P7KK47</accession>
<keyword evidence="3" id="KW-1185">Reference proteome</keyword>
<protein>
    <recommendedName>
        <fullName evidence="1">SET domain-containing protein</fullName>
    </recommendedName>
</protein>
<dbReference type="PROSITE" id="PS50280">
    <property type="entry name" value="SET"/>
    <property type="match status" value="1"/>
</dbReference>
<dbReference type="OrthoDB" id="265717at2759"/>
<feature type="domain" description="SET" evidence="1">
    <location>
        <begin position="86"/>
        <end position="199"/>
    </location>
</feature>
<dbReference type="PANTHER" id="PTHR12197">
    <property type="entry name" value="HISTONE-LYSINE N-METHYLTRANSFERASE SMYD"/>
    <property type="match status" value="1"/>
</dbReference>
<sequence length="471" mass="51077">MKSVSYDSHLKVCQNKDWAIHKRECTALQEWAKAAPSPELFVPSDAVRCLGRLMWSRQKKGPDSTWRLKTREIDAMQSHRASLQESSFELHTHLSHALVRYLGIGSSEELVQFGSSSPRDLVDIISRFVTNTFSITTPTLTPIGASVSPTIALINHSCEPNAVVVFPRASETPSTHEPLMQVIALRNIEPEEEILTSYIDTTLPKALRQSSLKETYNFECSCPLCASMVGPDPRESVFCPKTCGGTCPAPTDESDVCRCVKCGAVVKNADAILDAVGVGQEGLDKATALQFKDPVKAKQLTTNLIPILTSSGLTPSSHPLLGLIRLHQSLLVESLPSPITQEALDDAIRAATRSNTGLAAVLQYGHPVRGIALAELGKLLAVDEPTPRESATPAEAALLYPPSGPSRLKLAYQTLVRARNELLVGFGTVNEGGQVGKDVRENIVALEKEIGVWKQGVKNVLEDTPKLARKP</sequence>
<dbReference type="Pfam" id="PF00856">
    <property type="entry name" value="SET"/>
    <property type="match status" value="1"/>
</dbReference>
<dbReference type="InterPro" id="IPR011990">
    <property type="entry name" value="TPR-like_helical_dom_sf"/>
</dbReference>
<dbReference type="Gene3D" id="1.25.40.10">
    <property type="entry name" value="Tetratricopeptide repeat domain"/>
    <property type="match status" value="1"/>
</dbReference>
<proteinExistence type="predicted"/>
<dbReference type="InterPro" id="IPR001214">
    <property type="entry name" value="SET_dom"/>
</dbReference>
<dbReference type="InterPro" id="IPR050869">
    <property type="entry name" value="H3K4_H4K5_MeTrfase"/>
</dbReference>
<dbReference type="InterPro" id="IPR046341">
    <property type="entry name" value="SET_dom_sf"/>
</dbReference>
<comment type="caution">
    <text evidence="2">The sequence shown here is derived from an EMBL/GenBank/DDBJ whole genome shotgun (WGS) entry which is preliminary data.</text>
</comment>
<gene>
    <name evidence="2" type="ORF">H0H81_001268</name>
</gene>
<dbReference type="AlphaFoldDB" id="A0A9P7KK47"/>
<organism evidence="2 3">
    <name type="scientific">Sphagnurus paluster</name>
    <dbReference type="NCBI Taxonomy" id="117069"/>
    <lineage>
        <taxon>Eukaryota</taxon>
        <taxon>Fungi</taxon>
        <taxon>Dikarya</taxon>
        <taxon>Basidiomycota</taxon>
        <taxon>Agaricomycotina</taxon>
        <taxon>Agaricomycetes</taxon>
        <taxon>Agaricomycetidae</taxon>
        <taxon>Agaricales</taxon>
        <taxon>Tricholomatineae</taxon>
        <taxon>Lyophyllaceae</taxon>
        <taxon>Sphagnurus</taxon>
    </lineage>
</organism>
<dbReference type="EMBL" id="JABCKI010000061">
    <property type="protein sequence ID" value="KAG5653308.1"/>
    <property type="molecule type" value="Genomic_DNA"/>
</dbReference>
<dbReference type="SUPFAM" id="SSF82199">
    <property type="entry name" value="SET domain"/>
    <property type="match status" value="1"/>
</dbReference>
<dbReference type="PANTHER" id="PTHR12197:SF251">
    <property type="entry name" value="EG:BACR7C10.4 PROTEIN"/>
    <property type="match status" value="1"/>
</dbReference>